<name>A0A167U9I0_9AGAM</name>
<keyword evidence="2" id="KW-1185">Reference proteome</keyword>
<organism evidence="1 2">
    <name type="scientific">Athelia psychrophila</name>
    <dbReference type="NCBI Taxonomy" id="1759441"/>
    <lineage>
        <taxon>Eukaryota</taxon>
        <taxon>Fungi</taxon>
        <taxon>Dikarya</taxon>
        <taxon>Basidiomycota</taxon>
        <taxon>Agaricomycotina</taxon>
        <taxon>Agaricomycetes</taxon>
        <taxon>Agaricomycetidae</taxon>
        <taxon>Atheliales</taxon>
        <taxon>Atheliaceae</taxon>
        <taxon>Athelia</taxon>
    </lineage>
</organism>
<reference evidence="1 2" key="1">
    <citation type="journal article" date="2016" name="Mol. Biol. Evol.">
        <title>Comparative Genomics of Early-Diverging Mushroom-Forming Fungi Provides Insights into the Origins of Lignocellulose Decay Capabilities.</title>
        <authorList>
            <person name="Nagy L.G."/>
            <person name="Riley R."/>
            <person name="Tritt A."/>
            <person name="Adam C."/>
            <person name="Daum C."/>
            <person name="Floudas D."/>
            <person name="Sun H."/>
            <person name="Yadav J.S."/>
            <person name="Pangilinan J."/>
            <person name="Larsson K.H."/>
            <person name="Matsuura K."/>
            <person name="Barry K."/>
            <person name="Labutti K."/>
            <person name="Kuo R."/>
            <person name="Ohm R.A."/>
            <person name="Bhattacharya S.S."/>
            <person name="Shirouzu T."/>
            <person name="Yoshinaga Y."/>
            <person name="Martin F.M."/>
            <person name="Grigoriev I.V."/>
            <person name="Hibbett D.S."/>
        </authorList>
    </citation>
    <scope>NUCLEOTIDE SEQUENCE [LARGE SCALE GENOMIC DNA]</scope>
    <source>
        <strain evidence="1 2">CBS 109695</strain>
    </source>
</reference>
<evidence type="ECO:0000313" key="1">
    <source>
        <dbReference type="EMBL" id="KZP03722.1"/>
    </source>
</evidence>
<gene>
    <name evidence="1" type="ORF">FIBSPDRAFT_879208</name>
</gene>
<protein>
    <submittedName>
        <fullName evidence="1">Uncharacterized protein</fullName>
    </submittedName>
</protein>
<dbReference type="EMBL" id="KV418014">
    <property type="protein sequence ID" value="KZP03722.1"/>
    <property type="molecule type" value="Genomic_DNA"/>
</dbReference>
<proteinExistence type="predicted"/>
<dbReference type="Proteomes" id="UP000076532">
    <property type="component" value="Unassembled WGS sequence"/>
</dbReference>
<dbReference type="AlphaFoldDB" id="A0A167U9I0"/>
<accession>A0A167U9I0</accession>
<evidence type="ECO:0000313" key="2">
    <source>
        <dbReference type="Proteomes" id="UP000076532"/>
    </source>
</evidence>
<sequence length="68" mass="7553">MCPTRQLPRLCASPLTGCHACLHHTQLRYPRSARSALSMRVPYLHAHTCTQASYLPSAAKCPPRRPSP</sequence>